<sequence length="73" mass="7692">MRMSSKNVQTTGGKKDAFHASNELKILWSACAAIIAAGVITEVKNAAGPRGIEITDNSRAAVTEPLVPLQLTQ</sequence>
<comment type="caution">
    <text evidence="1">The sequence shown here is derived from an EMBL/GenBank/DDBJ whole genome shotgun (WGS) entry which is preliminary data.</text>
</comment>
<dbReference type="EMBL" id="QFNK01000057">
    <property type="protein sequence ID" value="PZO87441.1"/>
    <property type="molecule type" value="Genomic_DNA"/>
</dbReference>
<gene>
    <name evidence="1" type="ORF">DI626_03955</name>
</gene>
<evidence type="ECO:0000313" key="1">
    <source>
        <dbReference type="EMBL" id="PZO87441.1"/>
    </source>
</evidence>
<accession>A0A2W5BWF1</accession>
<reference evidence="1 2" key="1">
    <citation type="submission" date="2017-08" db="EMBL/GenBank/DDBJ databases">
        <title>Infants hospitalized years apart are colonized by the same room-sourced microbial strains.</title>
        <authorList>
            <person name="Brooks B."/>
            <person name="Olm M.R."/>
            <person name="Firek B.A."/>
            <person name="Baker R."/>
            <person name="Thomas B.C."/>
            <person name="Morowitz M.J."/>
            <person name="Banfield J.F."/>
        </authorList>
    </citation>
    <scope>NUCLEOTIDE SEQUENCE [LARGE SCALE GENOMIC DNA]</scope>
    <source>
        <strain evidence="1">S2_018_000_R2_104</strain>
    </source>
</reference>
<dbReference type="Proteomes" id="UP000249557">
    <property type="component" value="Unassembled WGS sequence"/>
</dbReference>
<name>A0A2W5BWF1_9BACT</name>
<organism evidence="1 2">
    <name type="scientific">Micavibrio aeruginosavorus</name>
    <dbReference type="NCBI Taxonomy" id="349221"/>
    <lineage>
        <taxon>Bacteria</taxon>
        <taxon>Pseudomonadati</taxon>
        <taxon>Bdellovibrionota</taxon>
        <taxon>Bdellovibrionia</taxon>
        <taxon>Bdellovibrionales</taxon>
        <taxon>Pseudobdellovibrionaceae</taxon>
        <taxon>Micavibrio</taxon>
    </lineage>
</organism>
<evidence type="ECO:0000313" key="2">
    <source>
        <dbReference type="Proteomes" id="UP000249557"/>
    </source>
</evidence>
<protein>
    <submittedName>
        <fullName evidence="1">Uncharacterized protein</fullName>
    </submittedName>
</protein>
<proteinExistence type="predicted"/>
<dbReference type="AlphaFoldDB" id="A0A2W5BWF1"/>